<feature type="compositionally biased region" description="Basic residues" evidence="4">
    <location>
        <begin position="110"/>
        <end position="122"/>
    </location>
</feature>
<feature type="compositionally biased region" description="Low complexity" evidence="4">
    <location>
        <begin position="56"/>
        <end position="71"/>
    </location>
</feature>
<keyword evidence="1 3" id="KW-0853">WD repeat</keyword>
<feature type="compositionally biased region" description="Low complexity" evidence="4">
    <location>
        <begin position="28"/>
        <end position="41"/>
    </location>
</feature>
<sequence>MVSLLSTIASLRENGKPEISYPDFSRASSLQSESSSTISTDSDSDIDEELEDDDASSGSSSLKGPSSGIFSRISFSPRSQRNQSSTEPSKPRKNSEVSTASAKQNSASSARKHFRHRSKSHRKGLLKFLSKKYTDDAYMPGEDDTRGEGVDTEPSVGIHQAGKLKYIRVRSKGKSDKEFGHLFVAQRLFAGDPNAAPDETSDPKEKYSIWALEFSVDGRYMACAGHDKNIYLWKVISDPTERTLSDSQSDSTDETTHRKSARKSTFNAPVFSDRPAAILKGHTSDVLDLCWSKNNFLLSSSMDNTAKLWHPSIPSCLATFPHDDFVTSVAFHPTDDRFFLTGSLDRKLRLWNISGKKVLHYAELSDLITAVTFSPDGLTSVAGCLHGQCLFYRTDGLEYHTEIMVGKGNAPDSGYKITGLTMITSSSESSQSQSVKLLVTTNDSQIRLYDASAQFDSGKQGPLVARYKGLENYSSQIRASFSDDGRYVICGSEDERVYIWDTALPHFHKLRKKENKEYPAYNCYEYFHASRSVVTVARFAKTATRQHVAISGDPIYAPMDPQSFRLEDSENGFVSGMAEIPSADFSHPELPYPSRPSFSNGPIIVTADSRGSITVFREDCSRHIRETKDKMQSYQHNHLQPLSSLKSLHNDRPLSFTFSTNSSTHTLEDHNDNKLKRAFEGLSIKRVFSTNSREVSRSSSRDRASSYVDSASQGSSPTSHKERPKVRTHNLAPHNHGVLDAVSFKSSPVRSPVDHLEVPTSESLFSRNEQGSSTVLSDSESEEFEDSFSFVPVNSKKGGLNGVKDISIVLMPTEAREDDSENEDEMYHDPETT</sequence>
<evidence type="ECO:0000256" key="4">
    <source>
        <dbReference type="SAM" id="MobiDB-lite"/>
    </source>
</evidence>
<dbReference type="InterPro" id="IPR036322">
    <property type="entry name" value="WD40_repeat_dom_sf"/>
</dbReference>
<dbReference type="PANTHER" id="PTHR14221:SF0">
    <property type="entry name" value="WD REPEAT-CONTAINING PROTEIN 44"/>
    <property type="match status" value="1"/>
</dbReference>
<dbReference type="Pfam" id="PF00400">
    <property type="entry name" value="WD40"/>
    <property type="match status" value="4"/>
</dbReference>
<feature type="repeat" description="WD" evidence="3">
    <location>
        <begin position="279"/>
        <end position="309"/>
    </location>
</feature>
<feature type="repeat" description="WD" evidence="3">
    <location>
        <begin position="209"/>
        <end position="243"/>
    </location>
</feature>
<evidence type="ECO:0000313" key="6">
    <source>
        <dbReference type="Proteomes" id="UP000095023"/>
    </source>
</evidence>
<evidence type="ECO:0000256" key="1">
    <source>
        <dbReference type="ARBA" id="ARBA00022574"/>
    </source>
</evidence>
<dbReference type="PROSITE" id="PS50294">
    <property type="entry name" value="WD_REPEATS_REGION"/>
    <property type="match status" value="2"/>
</dbReference>
<feature type="compositionally biased region" description="Polar residues" evidence="4">
    <location>
        <begin position="760"/>
        <end position="776"/>
    </location>
</feature>
<feature type="compositionally biased region" description="Polar residues" evidence="4">
    <location>
        <begin position="96"/>
        <end position="105"/>
    </location>
</feature>
<dbReference type="InterPro" id="IPR040324">
    <property type="entry name" value="WDR44/Dgr2"/>
</dbReference>
<feature type="repeat" description="WD" evidence="3">
    <location>
        <begin position="480"/>
        <end position="501"/>
    </location>
</feature>
<gene>
    <name evidence="5" type="ORF">CANCADRAFT_99913</name>
</gene>
<feature type="region of interest" description="Disordered" evidence="4">
    <location>
        <begin position="242"/>
        <end position="264"/>
    </location>
</feature>
<dbReference type="EMBL" id="KV453842">
    <property type="protein sequence ID" value="ODV90047.1"/>
    <property type="molecule type" value="Genomic_DNA"/>
</dbReference>
<dbReference type="AlphaFoldDB" id="A0A1E4TEB2"/>
<dbReference type="InterPro" id="IPR001680">
    <property type="entry name" value="WD40_rpt"/>
</dbReference>
<dbReference type="OrthoDB" id="1932312at2759"/>
<feature type="region of interest" description="Disordered" evidence="4">
    <location>
        <begin position="760"/>
        <end position="781"/>
    </location>
</feature>
<proteinExistence type="predicted"/>
<dbReference type="PANTHER" id="PTHR14221">
    <property type="entry name" value="WD REPEAT DOMAIN 44"/>
    <property type="match status" value="1"/>
</dbReference>
<organism evidence="5 6">
    <name type="scientific">Tortispora caseinolytica NRRL Y-17796</name>
    <dbReference type="NCBI Taxonomy" id="767744"/>
    <lineage>
        <taxon>Eukaryota</taxon>
        <taxon>Fungi</taxon>
        <taxon>Dikarya</taxon>
        <taxon>Ascomycota</taxon>
        <taxon>Saccharomycotina</taxon>
        <taxon>Trigonopsidomycetes</taxon>
        <taxon>Trigonopsidales</taxon>
        <taxon>Trigonopsidaceae</taxon>
        <taxon>Tortispora</taxon>
    </lineage>
</organism>
<dbReference type="SMART" id="SM00320">
    <property type="entry name" value="WD40"/>
    <property type="match status" value="5"/>
</dbReference>
<evidence type="ECO:0000256" key="3">
    <source>
        <dbReference type="PROSITE-ProRule" id="PRU00221"/>
    </source>
</evidence>
<keyword evidence="2" id="KW-0677">Repeat</keyword>
<protein>
    <submittedName>
        <fullName evidence="5">Uncharacterized protein</fullName>
    </submittedName>
</protein>
<reference evidence="6" key="1">
    <citation type="submission" date="2016-02" db="EMBL/GenBank/DDBJ databases">
        <title>Comparative genomics of biotechnologically important yeasts.</title>
        <authorList>
            <consortium name="DOE Joint Genome Institute"/>
            <person name="Riley R."/>
            <person name="Haridas S."/>
            <person name="Wolfe K.H."/>
            <person name="Lopes M.R."/>
            <person name="Hittinger C.T."/>
            <person name="Goker M."/>
            <person name="Salamov A."/>
            <person name="Wisecaver J."/>
            <person name="Long T.M."/>
            <person name="Aerts A.L."/>
            <person name="Barry K."/>
            <person name="Choi C."/>
            <person name="Clum A."/>
            <person name="Coughlan A.Y."/>
            <person name="Deshpande S."/>
            <person name="Douglass A.P."/>
            <person name="Hanson S.J."/>
            <person name="Klenk H.-P."/>
            <person name="Labutti K."/>
            <person name="Lapidus A."/>
            <person name="Lindquist E."/>
            <person name="Lipzen A."/>
            <person name="Meier-Kolthoff J.P."/>
            <person name="Ohm R.A."/>
            <person name="Otillar R.P."/>
            <person name="Pangilinan J."/>
            <person name="Peng Y."/>
            <person name="Rokas A."/>
            <person name="Rosa C.A."/>
            <person name="Scheuner C."/>
            <person name="Sibirny A.A."/>
            <person name="Slot J.C."/>
            <person name="Stielow J.B."/>
            <person name="Sun H."/>
            <person name="Kurtzman C.P."/>
            <person name="Blackwell M."/>
            <person name="Jeffries T.W."/>
            <person name="Grigoriev I.V."/>
        </authorList>
    </citation>
    <scope>NUCLEOTIDE SEQUENCE [LARGE SCALE GENOMIC DNA]</scope>
    <source>
        <strain evidence="6">NRRL Y-17796</strain>
    </source>
</reference>
<evidence type="ECO:0000313" key="5">
    <source>
        <dbReference type="EMBL" id="ODV90047.1"/>
    </source>
</evidence>
<accession>A0A1E4TEB2</accession>
<feature type="compositionally biased region" description="Polar residues" evidence="4">
    <location>
        <begin position="73"/>
        <end position="88"/>
    </location>
</feature>
<dbReference type="Gene3D" id="2.130.10.10">
    <property type="entry name" value="YVTN repeat-like/Quinoprotein amine dehydrogenase"/>
    <property type="match status" value="1"/>
</dbReference>
<dbReference type="SUPFAM" id="SSF50978">
    <property type="entry name" value="WD40 repeat-like"/>
    <property type="match status" value="2"/>
</dbReference>
<feature type="region of interest" description="Disordered" evidence="4">
    <location>
        <begin position="690"/>
        <end position="734"/>
    </location>
</feature>
<feature type="region of interest" description="Disordered" evidence="4">
    <location>
        <begin position="1"/>
        <end position="122"/>
    </location>
</feature>
<feature type="compositionally biased region" description="Basic and acidic residues" evidence="4">
    <location>
        <begin position="694"/>
        <end position="704"/>
    </location>
</feature>
<dbReference type="Proteomes" id="UP000095023">
    <property type="component" value="Unassembled WGS sequence"/>
</dbReference>
<keyword evidence="6" id="KW-1185">Reference proteome</keyword>
<feature type="repeat" description="WD" evidence="3">
    <location>
        <begin position="319"/>
        <end position="361"/>
    </location>
</feature>
<evidence type="ECO:0000256" key="2">
    <source>
        <dbReference type="ARBA" id="ARBA00022737"/>
    </source>
</evidence>
<feature type="region of interest" description="Disordered" evidence="4">
    <location>
        <begin position="812"/>
        <end position="833"/>
    </location>
</feature>
<dbReference type="InterPro" id="IPR015943">
    <property type="entry name" value="WD40/YVTN_repeat-like_dom_sf"/>
</dbReference>
<name>A0A1E4TEB2_9ASCO</name>
<feature type="compositionally biased region" description="Acidic residues" evidence="4">
    <location>
        <begin position="42"/>
        <end position="55"/>
    </location>
</feature>
<dbReference type="PROSITE" id="PS50082">
    <property type="entry name" value="WD_REPEATS_2"/>
    <property type="match status" value="4"/>
</dbReference>